<proteinExistence type="predicted"/>
<accession>A0A1H5TP90</accession>
<evidence type="ECO:0000313" key="4">
    <source>
        <dbReference type="Proteomes" id="UP000236740"/>
    </source>
</evidence>
<dbReference type="GeneID" id="62975036"/>
<organism evidence="3 4">
    <name type="scientific">Halobellus limi</name>
    <dbReference type="NCBI Taxonomy" id="699433"/>
    <lineage>
        <taxon>Archaea</taxon>
        <taxon>Methanobacteriati</taxon>
        <taxon>Methanobacteriota</taxon>
        <taxon>Stenosarchaea group</taxon>
        <taxon>Halobacteria</taxon>
        <taxon>Halobacteriales</taxon>
        <taxon>Haloferacaceae</taxon>
        <taxon>Halobellus</taxon>
    </lineage>
</organism>
<evidence type="ECO:0000256" key="1">
    <source>
        <dbReference type="SAM" id="Coils"/>
    </source>
</evidence>
<sequence length="111" mass="12495">MSPATLADRPYVNSNLFSDHYIDERLPDPDDVADGLERYVDAKARAEELDEKIERADELDDELIDEAVYTLYGLTDEAIETLGERSRRRRGVSEAAGERPLTPAATVNKRV</sequence>
<protein>
    <submittedName>
        <fullName evidence="3">Uncharacterized protein</fullName>
    </submittedName>
</protein>
<reference evidence="3 4" key="1">
    <citation type="submission" date="2016-10" db="EMBL/GenBank/DDBJ databases">
        <authorList>
            <person name="de Groot N.N."/>
        </authorList>
    </citation>
    <scope>NUCLEOTIDE SEQUENCE [LARGE SCALE GENOMIC DNA]</scope>
    <source>
        <strain evidence="3 4">CGMCC 1.10331</strain>
    </source>
</reference>
<feature type="coiled-coil region" evidence="1">
    <location>
        <begin position="39"/>
        <end position="66"/>
    </location>
</feature>
<dbReference type="EMBL" id="FNVN01000001">
    <property type="protein sequence ID" value="SEF64604.1"/>
    <property type="molecule type" value="Genomic_DNA"/>
</dbReference>
<keyword evidence="1" id="KW-0175">Coiled coil</keyword>
<dbReference type="OrthoDB" id="45790at2157"/>
<evidence type="ECO:0000256" key="2">
    <source>
        <dbReference type="SAM" id="MobiDB-lite"/>
    </source>
</evidence>
<dbReference type="RefSeq" id="WP_200820877.1">
    <property type="nucleotide sequence ID" value="NZ_CP031311.1"/>
</dbReference>
<evidence type="ECO:0000313" key="3">
    <source>
        <dbReference type="EMBL" id="SEF64604.1"/>
    </source>
</evidence>
<dbReference type="AlphaFoldDB" id="A0A1H5TP90"/>
<dbReference type="Proteomes" id="UP000236740">
    <property type="component" value="Unassembled WGS sequence"/>
</dbReference>
<keyword evidence="4" id="KW-1185">Reference proteome</keyword>
<name>A0A1H5TP90_9EURY</name>
<feature type="region of interest" description="Disordered" evidence="2">
    <location>
        <begin position="85"/>
        <end position="111"/>
    </location>
</feature>
<gene>
    <name evidence="3" type="ORF">SAMN04488133_0340</name>
</gene>